<keyword evidence="7 11" id="KW-0418">Kinase</keyword>
<evidence type="ECO:0000256" key="4">
    <source>
        <dbReference type="ARBA" id="ARBA00017632"/>
    </source>
</evidence>
<dbReference type="CDD" id="cd04413">
    <property type="entry name" value="NDPk_I"/>
    <property type="match status" value="1"/>
</dbReference>
<dbReference type="PANTHER" id="PTHR11349">
    <property type="entry name" value="NUCLEOSIDE DIPHOSPHATE KINASE"/>
    <property type="match status" value="1"/>
</dbReference>
<comment type="catalytic activity">
    <reaction evidence="11">
        <text>a 2'-deoxyribonucleoside 5'-diphosphate + ATP = a 2'-deoxyribonucleoside 5'-triphosphate + ADP</text>
        <dbReference type="Rhea" id="RHEA:44640"/>
        <dbReference type="ChEBI" id="CHEBI:30616"/>
        <dbReference type="ChEBI" id="CHEBI:61560"/>
        <dbReference type="ChEBI" id="CHEBI:73316"/>
        <dbReference type="ChEBI" id="CHEBI:456216"/>
        <dbReference type="EC" id="2.7.4.6"/>
    </reaction>
</comment>
<evidence type="ECO:0000256" key="10">
    <source>
        <dbReference type="RuleBase" id="RU004011"/>
    </source>
</evidence>
<dbReference type="InterPro" id="IPR001564">
    <property type="entry name" value="Nucleoside_diP_kinase"/>
</dbReference>
<dbReference type="EMBL" id="BTGC01000008">
    <property type="protein sequence ID" value="GMM52577.1"/>
    <property type="molecule type" value="Genomic_DNA"/>
</dbReference>
<keyword evidence="8 11" id="KW-0067">ATP-binding</keyword>
<evidence type="ECO:0000256" key="7">
    <source>
        <dbReference type="ARBA" id="ARBA00022777"/>
    </source>
</evidence>
<feature type="binding site" evidence="9">
    <location>
        <position position="97"/>
    </location>
    <ligand>
        <name>ATP</name>
        <dbReference type="ChEBI" id="CHEBI:30616"/>
    </ligand>
</feature>
<dbReference type="PROSITE" id="PS51374">
    <property type="entry name" value="NDPK_LIKE"/>
    <property type="match status" value="1"/>
</dbReference>
<feature type="binding site" evidence="9">
    <location>
        <position position="15"/>
    </location>
    <ligand>
        <name>ATP</name>
        <dbReference type="ChEBI" id="CHEBI:30616"/>
    </ligand>
</feature>
<evidence type="ECO:0000256" key="8">
    <source>
        <dbReference type="ARBA" id="ARBA00022840"/>
    </source>
</evidence>
<comment type="caution">
    <text evidence="13">The sequence shown here is derived from an EMBL/GenBank/DDBJ whole genome shotgun (WGS) entry which is preliminary data.</text>
</comment>
<dbReference type="GO" id="GO:0006241">
    <property type="term" value="P:CTP biosynthetic process"/>
    <property type="evidence" value="ECO:0007669"/>
    <property type="project" value="InterPro"/>
</dbReference>
<dbReference type="EC" id="2.7.4.6" evidence="3 11"/>
<dbReference type="NCBIfam" id="NF001908">
    <property type="entry name" value="PRK00668.1"/>
    <property type="match status" value="1"/>
</dbReference>
<dbReference type="InterPro" id="IPR036850">
    <property type="entry name" value="NDK-like_dom_sf"/>
</dbReference>
<keyword evidence="5 11" id="KW-0808">Transferase</keyword>
<name>A0AAV5RMT7_STABA</name>
<dbReference type="Pfam" id="PF00334">
    <property type="entry name" value="NDK"/>
    <property type="match status" value="1"/>
</dbReference>
<dbReference type="InterPro" id="IPR034907">
    <property type="entry name" value="NDK-like_dom"/>
</dbReference>
<organism evidence="13 14">
    <name type="scientific">Starmerella bacillaris</name>
    <name type="common">Yeast</name>
    <name type="synonym">Candida zemplinina</name>
    <dbReference type="NCBI Taxonomy" id="1247836"/>
    <lineage>
        <taxon>Eukaryota</taxon>
        <taxon>Fungi</taxon>
        <taxon>Dikarya</taxon>
        <taxon>Ascomycota</taxon>
        <taxon>Saccharomycotina</taxon>
        <taxon>Dipodascomycetes</taxon>
        <taxon>Dipodascales</taxon>
        <taxon>Trichomonascaceae</taxon>
        <taxon>Starmerella</taxon>
    </lineage>
</organism>
<accession>A0AAV5RMT7</accession>
<evidence type="ECO:0000256" key="11">
    <source>
        <dbReference type="RuleBase" id="RU004013"/>
    </source>
</evidence>
<dbReference type="SMART" id="SM00562">
    <property type="entry name" value="NDK"/>
    <property type="match status" value="1"/>
</dbReference>
<dbReference type="HAMAP" id="MF_00451">
    <property type="entry name" value="NDP_kinase"/>
    <property type="match status" value="1"/>
</dbReference>
<comment type="similarity">
    <text evidence="2 9 10">Belongs to the NDK family.</text>
</comment>
<feature type="domain" description="Nucleoside diphosphate kinase-like" evidence="12">
    <location>
        <begin position="7"/>
        <end position="144"/>
    </location>
</feature>
<sequence length="156" mass="17484">MVNPKNTERSFIMVKPDAVQRGLVGKIIARFESRGYKLVAIKTMKATPEILRQHYSDLVDKPFFPAITEFMTSGPVVPMVWEGKDVVKNGRTMLGATDPSKSAPGTIRGDFGLDVGRNVCHGSDSVESAEHEIKLWFKEEELVNHPAFIYDLVYEN</sequence>
<dbReference type="GO" id="GO:0006183">
    <property type="term" value="P:GTP biosynthetic process"/>
    <property type="evidence" value="ECO:0007669"/>
    <property type="project" value="InterPro"/>
</dbReference>
<feature type="binding site" evidence="9">
    <location>
        <position position="63"/>
    </location>
    <ligand>
        <name>ATP</name>
        <dbReference type="ChEBI" id="CHEBI:30616"/>
    </ligand>
</feature>
<reference evidence="13 14" key="1">
    <citation type="journal article" date="2023" name="Elife">
        <title>Identification of key yeast species and microbe-microbe interactions impacting larval growth of Drosophila in the wild.</title>
        <authorList>
            <person name="Mure A."/>
            <person name="Sugiura Y."/>
            <person name="Maeda R."/>
            <person name="Honda K."/>
            <person name="Sakurai N."/>
            <person name="Takahashi Y."/>
            <person name="Watada M."/>
            <person name="Katoh T."/>
            <person name="Gotoh A."/>
            <person name="Gotoh Y."/>
            <person name="Taniguchi I."/>
            <person name="Nakamura K."/>
            <person name="Hayashi T."/>
            <person name="Katayama T."/>
            <person name="Uemura T."/>
            <person name="Hattori Y."/>
        </authorList>
    </citation>
    <scope>NUCLEOTIDE SEQUENCE [LARGE SCALE GENOMIC DNA]</scope>
    <source>
        <strain evidence="13 14">SB-73</strain>
    </source>
</reference>
<keyword evidence="14" id="KW-1185">Reference proteome</keyword>
<evidence type="ECO:0000256" key="3">
    <source>
        <dbReference type="ARBA" id="ARBA00012966"/>
    </source>
</evidence>
<dbReference type="SUPFAM" id="SSF54919">
    <property type="entry name" value="Nucleoside diphosphate kinase, NDK"/>
    <property type="match status" value="1"/>
</dbReference>
<dbReference type="InterPro" id="IPR023005">
    <property type="entry name" value="Nucleoside_diP_kinase_AS"/>
</dbReference>
<evidence type="ECO:0000256" key="2">
    <source>
        <dbReference type="ARBA" id="ARBA00008142"/>
    </source>
</evidence>
<dbReference type="AlphaFoldDB" id="A0AAV5RMT7"/>
<comment type="cofactor">
    <cofactor evidence="1">
        <name>Mg(2+)</name>
        <dbReference type="ChEBI" id="CHEBI:18420"/>
    </cofactor>
</comment>
<dbReference type="GO" id="GO:0004550">
    <property type="term" value="F:nucleoside diphosphate kinase activity"/>
    <property type="evidence" value="ECO:0007669"/>
    <property type="project" value="UniProtKB-EC"/>
</dbReference>
<dbReference type="PROSITE" id="PS00469">
    <property type="entry name" value="NDPK"/>
    <property type="match status" value="1"/>
</dbReference>
<evidence type="ECO:0000256" key="1">
    <source>
        <dbReference type="ARBA" id="ARBA00001946"/>
    </source>
</evidence>
<proteinExistence type="inferred from homology"/>
<gene>
    <name evidence="13" type="ORF">DASB73_035400</name>
</gene>
<evidence type="ECO:0000313" key="13">
    <source>
        <dbReference type="EMBL" id="GMM52577.1"/>
    </source>
</evidence>
<dbReference type="PRINTS" id="PR01243">
    <property type="entry name" value="NUCDPKINASE"/>
</dbReference>
<protein>
    <recommendedName>
        <fullName evidence="4 11">Nucleoside diphosphate kinase</fullName>
        <ecNumber evidence="3 11">2.7.4.6</ecNumber>
    </recommendedName>
</protein>
<dbReference type="Gene3D" id="3.30.70.141">
    <property type="entry name" value="Nucleoside diphosphate kinase-like domain"/>
    <property type="match status" value="1"/>
</dbReference>
<evidence type="ECO:0000259" key="12">
    <source>
        <dbReference type="SMART" id="SM00562"/>
    </source>
</evidence>
<evidence type="ECO:0000256" key="5">
    <source>
        <dbReference type="ARBA" id="ARBA00022679"/>
    </source>
</evidence>
<keyword evidence="6 11" id="KW-0547">Nucleotide-binding</keyword>
<evidence type="ECO:0000256" key="9">
    <source>
        <dbReference type="PROSITE-ProRule" id="PRU00706"/>
    </source>
</evidence>
<evidence type="ECO:0000256" key="6">
    <source>
        <dbReference type="ARBA" id="ARBA00022741"/>
    </source>
</evidence>
<feature type="binding site" evidence="9">
    <location>
        <position position="91"/>
    </location>
    <ligand>
        <name>ATP</name>
        <dbReference type="ChEBI" id="CHEBI:30616"/>
    </ligand>
</feature>
<dbReference type="Proteomes" id="UP001362899">
    <property type="component" value="Unassembled WGS sequence"/>
</dbReference>
<dbReference type="GO" id="GO:0006228">
    <property type="term" value="P:UTP biosynthetic process"/>
    <property type="evidence" value="ECO:0007669"/>
    <property type="project" value="InterPro"/>
</dbReference>
<feature type="active site" description="Pros-phosphohistidine intermediate" evidence="9">
    <location>
        <position position="121"/>
    </location>
</feature>
<feature type="binding site" evidence="9">
    <location>
        <position position="108"/>
    </location>
    <ligand>
        <name>ATP</name>
        <dbReference type="ChEBI" id="CHEBI:30616"/>
    </ligand>
</feature>
<evidence type="ECO:0000313" key="14">
    <source>
        <dbReference type="Proteomes" id="UP001362899"/>
    </source>
</evidence>
<feature type="binding site" evidence="9">
    <location>
        <position position="118"/>
    </location>
    <ligand>
        <name>ATP</name>
        <dbReference type="ChEBI" id="CHEBI:30616"/>
    </ligand>
</feature>
<dbReference type="GO" id="GO:0005524">
    <property type="term" value="F:ATP binding"/>
    <property type="evidence" value="ECO:0007669"/>
    <property type="project" value="UniProtKB-KW"/>
</dbReference>
<dbReference type="FunFam" id="3.30.70.141:FF:000002">
    <property type="entry name" value="Nucleoside diphosphate kinase"/>
    <property type="match status" value="1"/>
</dbReference>